<dbReference type="RefSeq" id="WP_232460853.1">
    <property type="nucleotide sequence ID" value="NZ_CP014855.1"/>
</dbReference>
<feature type="domain" description="Membrane protein 6-pyruvoyl-tetrahydropterin synthase-related" evidence="2">
    <location>
        <begin position="70"/>
        <end position="656"/>
    </location>
</feature>
<dbReference type="AlphaFoldDB" id="A0A2Z2MB67"/>
<feature type="transmembrane region" description="Helical" evidence="1">
    <location>
        <begin position="12"/>
        <end position="30"/>
    </location>
</feature>
<evidence type="ECO:0000259" key="2">
    <source>
        <dbReference type="Pfam" id="PF10131"/>
    </source>
</evidence>
<feature type="transmembrane region" description="Helical" evidence="1">
    <location>
        <begin position="179"/>
        <end position="207"/>
    </location>
</feature>
<feature type="transmembrane region" description="Helical" evidence="1">
    <location>
        <begin position="120"/>
        <end position="138"/>
    </location>
</feature>
<evidence type="ECO:0000313" key="3">
    <source>
        <dbReference type="EMBL" id="ASJ01194.1"/>
    </source>
</evidence>
<feature type="transmembrane region" description="Helical" evidence="1">
    <location>
        <begin position="219"/>
        <end position="241"/>
    </location>
</feature>
<feature type="transmembrane region" description="Helical" evidence="1">
    <location>
        <begin position="275"/>
        <end position="295"/>
    </location>
</feature>
<feature type="transmembrane region" description="Helical" evidence="1">
    <location>
        <begin position="150"/>
        <end position="167"/>
    </location>
</feature>
<dbReference type="EMBL" id="CP014855">
    <property type="protein sequence ID" value="ASJ01194.1"/>
    <property type="molecule type" value="Genomic_DNA"/>
</dbReference>
<protein>
    <recommendedName>
        <fullName evidence="2">Membrane protein 6-pyruvoyl-tetrahydropterin synthase-related domain-containing protein</fullName>
    </recommendedName>
</protein>
<dbReference type="Proteomes" id="UP000250134">
    <property type="component" value="Chromosome"/>
</dbReference>
<keyword evidence="1" id="KW-0812">Transmembrane</keyword>
<proteinExistence type="predicted"/>
<feature type="transmembrane region" description="Helical" evidence="1">
    <location>
        <begin position="302"/>
        <end position="323"/>
    </location>
</feature>
<feature type="transmembrane region" description="Helical" evidence="1">
    <location>
        <begin position="378"/>
        <end position="397"/>
    </location>
</feature>
<accession>A0A2Z2MB67</accession>
<dbReference type="Pfam" id="PF10131">
    <property type="entry name" value="PTPS_related"/>
    <property type="match status" value="1"/>
</dbReference>
<dbReference type="GeneID" id="33332230"/>
<reference evidence="3 4" key="1">
    <citation type="submission" date="2016-03" db="EMBL/GenBank/DDBJ databases">
        <title>Complete genome sequence of Thermococcus gorgonarius.</title>
        <authorList>
            <person name="Oger P.M."/>
        </authorList>
    </citation>
    <scope>NUCLEOTIDE SEQUENCE [LARGE SCALE GENOMIC DNA]</scope>
    <source>
        <strain evidence="3 4">W-12</strain>
    </source>
</reference>
<dbReference type="KEGG" id="tgg:A3K92_06715"/>
<feature type="transmembrane region" description="Helical" evidence="1">
    <location>
        <begin position="97"/>
        <end position="114"/>
    </location>
</feature>
<organism evidence="3 4">
    <name type="scientific">Thermococcus gorgonarius</name>
    <dbReference type="NCBI Taxonomy" id="71997"/>
    <lineage>
        <taxon>Archaea</taxon>
        <taxon>Methanobacteriati</taxon>
        <taxon>Methanobacteriota</taxon>
        <taxon>Thermococci</taxon>
        <taxon>Thermococcales</taxon>
        <taxon>Thermococcaceae</taxon>
        <taxon>Thermococcus</taxon>
    </lineage>
</organism>
<keyword evidence="1" id="KW-0472">Membrane</keyword>
<keyword evidence="4" id="KW-1185">Reference proteome</keyword>
<feature type="transmembrane region" description="Helical" evidence="1">
    <location>
        <begin position="343"/>
        <end position="366"/>
    </location>
</feature>
<evidence type="ECO:0000256" key="1">
    <source>
        <dbReference type="SAM" id="Phobius"/>
    </source>
</evidence>
<keyword evidence="1" id="KW-1133">Transmembrane helix</keyword>
<dbReference type="InterPro" id="IPR018776">
    <property type="entry name" value="Membrane_prot_PTPS-rel_domain"/>
</dbReference>
<sequence>MVEIRSVKIREALFILSVFFFSLFVLRGFLSSGYPPSWGGDAYGHLFKIWKLMQGYSSWIEDWYSGYPFLRFYPPLSYFVGALLGKIASSAITGYKLTVLLAILVGALSTRILLKELGFSDASSYLSGIVYAFSVYHLRVLSPEGNFPRFFAINLAPLFILALLYITRKNWRYAVLSGLFLAAVGLAHHTLFVSFGLMVTFFLPYIWITRRNEIRDIALNLFIAGVTAFSISSFWVLPFLLEKGNAHFLKENRIEYLFKFQSIKFSNILIHSDPWSFYQGLAFYMGIIGIVVLLVKKEKPERLLGAGLLGASLTAILLSLGYYGPTPFLNRLPLLDMIPPWRWIDFVPFASAIGVGALFEVPSGLITQKIGNGEKRKAVAGILLVFFLVLPLSDVRLQVNSLNSEDFPGDYLAVLNYIKNDNSTGWRFYQPAVAITHGCRVAYTPALAGKPSLDGWYRQGDPAYPQHSYLNYAMEKDPGFAEKALRIYSVKYVITDENYRGYGDITRNLRSFGFEEVYFSGPFHLYRWSNFTFLQPKTGILVIGDWPIDLEVPYERGSFVDDYAKELSSYSLVILNGYKYRDVGAWFDLQEYVKNGGILVVNTFRSPDAEAERMGVRSLIVKVQGRANLSSTFFNTSKFSEFQYEGQPWTATAYTGSIVPLIKFGTLRFLAIKIMAKGASTLSVLTFHTMQSIPAMTTRNPS</sequence>
<gene>
    <name evidence="3" type="ORF">A3K92_06715</name>
</gene>
<name>A0A2Z2MB67_THEGO</name>
<feature type="transmembrane region" description="Helical" evidence="1">
    <location>
        <begin position="66"/>
        <end position="85"/>
    </location>
</feature>
<evidence type="ECO:0000313" key="4">
    <source>
        <dbReference type="Proteomes" id="UP000250134"/>
    </source>
</evidence>